<evidence type="ECO:0000313" key="2">
    <source>
        <dbReference type="Proteomes" id="UP001597641"/>
    </source>
</evidence>
<evidence type="ECO:0000313" key="1">
    <source>
        <dbReference type="EMBL" id="MFD3003212.1"/>
    </source>
</evidence>
<accession>A0ABW6C1D2</accession>
<dbReference type="EMBL" id="JBHUOX010000025">
    <property type="protein sequence ID" value="MFD3003212.1"/>
    <property type="molecule type" value="Genomic_DNA"/>
</dbReference>
<comment type="caution">
    <text evidence="1">The sequence shown here is derived from an EMBL/GenBank/DDBJ whole genome shotgun (WGS) entry which is preliminary data.</text>
</comment>
<name>A0ABW6C1D2_9BACT</name>
<proteinExistence type="predicted"/>
<reference evidence="2" key="1">
    <citation type="journal article" date="2019" name="Int. J. Syst. Evol. Microbiol.">
        <title>The Global Catalogue of Microorganisms (GCM) 10K type strain sequencing project: providing services to taxonomists for standard genome sequencing and annotation.</title>
        <authorList>
            <consortium name="The Broad Institute Genomics Platform"/>
            <consortium name="The Broad Institute Genome Sequencing Center for Infectious Disease"/>
            <person name="Wu L."/>
            <person name="Ma J."/>
        </authorList>
    </citation>
    <scope>NUCLEOTIDE SEQUENCE [LARGE SCALE GENOMIC DNA]</scope>
    <source>
        <strain evidence="2">KCTC 23984</strain>
    </source>
</reference>
<keyword evidence="2" id="KW-1185">Reference proteome</keyword>
<dbReference type="Proteomes" id="UP001597641">
    <property type="component" value="Unassembled WGS sequence"/>
</dbReference>
<gene>
    <name evidence="1" type="ORF">ACFS7Z_22815</name>
</gene>
<sequence length="65" mass="6933">MRSPLLQYMPPFLVLPPSSSRSALAGVTAPPYFLFSVSSFRTSLNDTMLSRNGSASRLPGGEAAE</sequence>
<protein>
    <recommendedName>
        <fullName evidence="3">Secreted protein</fullName>
    </recommendedName>
</protein>
<organism evidence="1 2">
    <name type="scientific">Pontibacter toksunensis</name>
    <dbReference type="NCBI Taxonomy" id="1332631"/>
    <lineage>
        <taxon>Bacteria</taxon>
        <taxon>Pseudomonadati</taxon>
        <taxon>Bacteroidota</taxon>
        <taxon>Cytophagia</taxon>
        <taxon>Cytophagales</taxon>
        <taxon>Hymenobacteraceae</taxon>
        <taxon>Pontibacter</taxon>
    </lineage>
</organism>
<evidence type="ECO:0008006" key="3">
    <source>
        <dbReference type="Google" id="ProtNLM"/>
    </source>
</evidence>
<dbReference type="RefSeq" id="WP_377490137.1">
    <property type="nucleotide sequence ID" value="NZ_JBHUOX010000025.1"/>
</dbReference>